<dbReference type="OrthoDB" id="3699690at2"/>
<organism evidence="1 2">
    <name type="scientific">Saccharothrix espanaensis (strain ATCC 51144 / DSM 44229 / JCM 9112 / NBRC 15066 / NRRL 15764)</name>
    <dbReference type="NCBI Taxonomy" id="1179773"/>
    <lineage>
        <taxon>Bacteria</taxon>
        <taxon>Bacillati</taxon>
        <taxon>Actinomycetota</taxon>
        <taxon>Actinomycetes</taxon>
        <taxon>Pseudonocardiales</taxon>
        <taxon>Pseudonocardiaceae</taxon>
        <taxon>Saccharothrix</taxon>
    </lineage>
</organism>
<name>K0JX20_SACES</name>
<dbReference type="EMBL" id="HE804045">
    <property type="protein sequence ID" value="CCH28763.1"/>
    <property type="molecule type" value="Genomic_DNA"/>
</dbReference>
<reference evidence="1 2" key="1">
    <citation type="journal article" date="2012" name="BMC Genomics">
        <title>Complete genome sequence of Saccharothrix espanaensis DSM 44229T and comparison to the other completely sequenced Pseudonocardiaceae.</title>
        <authorList>
            <person name="Strobel T."/>
            <person name="Al-Dilaimi A."/>
            <person name="Blom J."/>
            <person name="Gessner A."/>
            <person name="Kalinowski J."/>
            <person name="Luzhetska M."/>
            <person name="Puhler A."/>
            <person name="Szczepanowski R."/>
            <person name="Bechthold A."/>
            <person name="Ruckert C."/>
        </authorList>
    </citation>
    <scope>NUCLEOTIDE SEQUENCE [LARGE SCALE GENOMIC DNA]</scope>
    <source>
        <strain evidence="2">ATCC 51144 / DSM 44229 / JCM 9112 / NBRC 15066 / NRRL 15764</strain>
    </source>
</reference>
<dbReference type="KEGG" id="sesp:BN6_14400"/>
<accession>K0JX20</accession>
<sequence length="150" mass="16922">MSDTNIWVRLHTGWSPRELGWALWQPGYAAHPWPDAELRPSFEFFVCEDLPIGGRGIVARATVTKTVGTMSVSSPQEAYQEIADALFDDVLAIAPEDWRANRYNGHKTASPWPQQLTAWRAETEEIGPYLLPELSSFPRTGWLRLPDTAL</sequence>
<keyword evidence="2" id="KW-1185">Reference proteome</keyword>
<proteinExistence type="predicted"/>
<evidence type="ECO:0000313" key="2">
    <source>
        <dbReference type="Proteomes" id="UP000006281"/>
    </source>
</evidence>
<dbReference type="RefSeq" id="WP_015098876.1">
    <property type="nucleotide sequence ID" value="NC_019673.1"/>
</dbReference>
<dbReference type="HOGENOM" id="CLU_1739210_0_0_11"/>
<dbReference type="eggNOG" id="ENOG5032912">
    <property type="taxonomic scope" value="Bacteria"/>
</dbReference>
<dbReference type="BioCyc" id="SESP1179773:BN6_RS07060-MONOMER"/>
<dbReference type="AlphaFoldDB" id="K0JX20"/>
<dbReference type="PATRIC" id="fig|1179773.3.peg.1442"/>
<dbReference type="Proteomes" id="UP000006281">
    <property type="component" value="Chromosome"/>
</dbReference>
<gene>
    <name evidence="1" type="ordered locus">BN6_14400</name>
</gene>
<evidence type="ECO:0000313" key="1">
    <source>
        <dbReference type="EMBL" id="CCH28763.1"/>
    </source>
</evidence>
<protein>
    <submittedName>
        <fullName evidence="1">Uncharacterized protein</fullName>
    </submittedName>
</protein>